<evidence type="ECO:0000256" key="5">
    <source>
        <dbReference type="ARBA" id="ARBA00023004"/>
    </source>
</evidence>
<protein>
    <submittedName>
        <fullName evidence="7">Hemoglobin</fullName>
    </submittedName>
</protein>
<comment type="caution">
    <text evidence="7">The sequence shown here is derived from an EMBL/GenBank/DDBJ whole genome shotgun (WGS) entry which is preliminary data.</text>
</comment>
<feature type="binding site" description="distal binding residue" evidence="6">
    <location>
        <position position="75"/>
    </location>
    <ligand>
        <name>heme</name>
        <dbReference type="ChEBI" id="CHEBI:30413"/>
    </ligand>
    <ligandPart>
        <name>Fe</name>
        <dbReference type="ChEBI" id="CHEBI:18248"/>
    </ligandPart>
</feature>
<keyword evidence="3 6" id="KW-0349">Heme</keyword>
<evidence type="ECO:0000256" key="3">
    <source>
        <dbReference type="ARBA" id="ARBA00022617"/>
    </source>
</evidence>
<dbReference type="EMBL" id="VFPE01000001">
    <property type="protein sequence ID" value="TQM33807.1"/>
    <property type="molecule type" value="Genomic_DNA"/>
</dbReference>
<proteinExistence type="predicted"/>
<dbReference type="InterPro" id="IPR001486">
    <property type="entry name" value="Hemoglobin_trunc"/>
</dbReference>
<dbReference type="GO" id="GO:0020037">
    <property type="term" value="F:heme binding"/>
    <property type="evidence" value="ECO:0007669"/>
    <property type="project" value="InterPro"/>
</dbReference>
<dbReference type="InterPro" id="IPR012292">
    <property type="entry name" value="Globin/Proto"/>
</dbReference>
<keyword evidence="5 6" id="KW-0408">Iron</keyword>
<dbReference type="Proteomes" id="UP000320235">
    <property type="component" value="Unassembled WGS sequence"/>
</dbReference>
<evidence type="ECO:0000256" key="6">
    <source>
        <dbReference type="PIRSR" id="PIRSR601486-1"/>
    </source>
</evidence>
<dbReference type="GO" id="GO:0046872">
    <property type="term" value="F:metal ion binding"/>
    <property type="evidence" value="ECO:0007669"/>
    <property type="project" value="UniProtKB-KW"/>
</dbReference>
<dbReference type="SUPFAM" id="SSF46458">
    <property type="entry name" value="Globin-like"/>
    <property type="match status" value="1"/>
</dbReference>
<sequence>MTDTTEATLYQRLGEGAGIAAVVDGLYTRILGDETLAPYFTETRMVDQKRHMALFLAAAAGGPDGYKGKDLGVAHAGRGISGEDFDRVIGHAASALAEAGVDADAINQVAGALMPLRPVITNEVAAEQTA</sequence>
<dbReference type="InterPro" id="IPR009050">
    <property type="entry name" value="Globin-like_sf"/>
</dbReference>
<evidence type="ECO:0000313" key="7">
    <source>
        <dbReference type="EMBL" id="TQM33807.1"/>
    </source>
</evidence>
<dbReference type="OrthoDB" id="9798157at2"/>
<keyword evidence="2" id="KW-0813">Transport</keyword>
<dbReference type="Pfam" id="PF01152">
    <property type="entry name" value="Bac_globin"/>
    <property type="match status" value="1"/>
</dbReference>
<keyword evidence="8" id="KW-1185">Reference proteome</keyword>
<accession>A0A543FIW2</accession>
<dbReference type="AlphaFoldDB" id="A0A543FIW2"/>
<dbReference type="GO" id="GO:0019825">
    <property type="term" value="F:oxygen binding"/>
    <property type="evidence" value="ECO:0007669"/>
    <property type="project" value="InterPro"/>
</dbReference>
<keyword evidence="4 6" id="KW-0479">Metal-binding</keyword>
<organism evidence="7 8">
    <name type="scientific">Microbacterium kyungheense</name>
    <dbReference type="NCBI Taxonomy" id="1263636"/>
    <lineage>
        <taxon>Bacteria</taxon>
        <taxon>Bacillati</taxon>
        <taxon>Actinomycetota</taxon>
        <taxon>Actinomycetes</taxon>
        <taxon>Micrococcales</taxon>
        <taxon>Microbacteriaceae</taxon>
        <taxon>Microbacterium</taxon>
    </lineage>
</organism>
<gene>
    <name evidence="7" type="ORF">FB391_0090</name>
</gene>
<dbReference type="Gene3D" id="1.10.490.10">
    <property type="entry name" value="Globins"/>
    <property type="match status" value="1"/>
</dbReference>
<dbReference type="RefSeq" id="WP_141892351.1">
    <property type="nucleotide sequence ID" value="NZ_BAABLH010000013.1"/>
</dbReference>
<evidence type="ECO:0000313" key="8">
    <source>
        <dbReference type="Proteomes" id="UP000320235"/>
    </source>
</evidence>
<evidence type="ECO:0000256" key="1">
    <source>
        <dbReference type="ARBA" id="ARBA00001971"/>
    </source>
</evidence>
<evidence type="ECO:0000256" key="2">
    <source>
        <dbReference type="ARBA" id="ARBA00022448"/>
    </source>
</evidence>
<dbReference type="PROSITE" id="PS01213">
    <property type="entry name" value="GLOBIN_FAM_2"/>
    <property type="match status" value="1"/>
</dbReference>
<dbReference type="InterPro" id="IPR019795">
    <property type="entry name" value="Globin_bac-like_CS"/>
</dbReference>
<dbReference type="GO" id="GO:0015671">
    <property type="term" value="P:oxygen transport"/>
    <property type="evidence" value="ECO:0007669"/>
    <property type="project" value="InterPro"/>
</dbReference>
<name>A0A543FIW2_9MICO</name>
<feature type="binding site" description="distal binding residue" evidence="6">
    <location>
        <position position="51"/>
    </location>
    <ligand>
        <name>heme</name>
        <dbReference type="ChEBI" id="CHEBI:30413"/>
    </ligand>
    <ligandPart>
        <name>Fe</name>
        <dbReference type="ChEBI" id="CHEBI:18248"/>
    </ligandPart>
</feature>
<comment type="cofactor">
    <cofactor evidence="1">
        <name>heme</name>
        <dbReference type="ChEBI" id="CHEBI:30413"/>
    </cofactor>
</comment>
<reference evidence="7 8" key="1">
    <citation type="submission" date="2019-06" db="EMBL/GenBank/DDBJ databases">
        <title>Sequencing the genomes of 1000 actinobacteria strains.</title>
        <authorList>
            <person name="Klenk H.-P."/>
        </authorList>
    </citation>
    <scope>NUCLEOTIDE SEQUENCE [LARGE SCALE GENOMIC DNA]</scope>
    <source>
        <strain evidence="7 8">DSM 105492</strain>
    </source>
</reference>
<evidence type="ECO:0000256" key="4">
    <source>
        <dbReference type="ARBA" id="ARBA00022723"/>
    </source>
</evidence>
<dbReference type="CDD" id="cd00454">
    <property type="entry name" value="TrHb1_N"/>
    <property type="match status" value="1"/>
</dbReference>